<evidence type="ECO:0000256" key="1">
    <source>
        <dbReference type="ARBA" id="ARBA00022723"/>
    </source>
</evidence>
<dbReference type="AlphaFoldDB" id="A0AA35VBE4"/>
<organism evidence="8 9">
    <name type="scientific">Clonostachys chloroleuca</name>
    <dbReference type="NCBI Taxonomy" id="1926264"/>
    <lineage>
        <taxon>Eukaryota</taxon>
        <taxon>Fungi</taxon>
        <taxon>Dikarya</taxon>
        <taxon>Ascomycota</taxon>
        <taxon>Pezizomycotina</taxon>
        <taxon>Sordariomycetes</taxon>
        <taxon>Hypocreomycetidae</taxon>
        <taxon>Hypocreales</taxon>
        <taxon>Bionectriaceae</taxon>
        <taxon>Clonostachys</taxon>
    </lineage>
</organism>
<accession>A0AA35VBE4</accession>
<dbReference type="Pfam" id="PF00096">
    <property type="entry name" value="zf-C2H2"/>
    <property type="match status" value="1"/>
</dbReference>
<evidence type="ECO:0000313" key="8">
    <source>
        <dbReference type="EMBL" id="CAI6099461.1"/>
    </source>
</evidence>
<feature type="domain" description="C2H2-type" evidence="7">
    <location>
        <begin position="420"/>
        <end position="449"/>
    </location>
</feature>
<dbReference type="GO" id="GO:0005634">
    <property type="term" value="C:nucleus"/>
    <property type="evidence" value="ECO:0007669"/>
    <property type="project" value="TreeGrafter"/>
</dbReference>
<keyword evidence="9" id="KW-1185">Reference proteome</keyword>
<dbReference type="Proteomes" id="UP001160390">
    <property type="component" value="Unassembled WGS sequence"/>
</dbReference>
<evidence type="ECO:0000313" key="9">
    <source>
        <dbReference type="Proteomes" id="UP001160390"/>
    </source>
</evidence>
<keyword evidence="4" id="KW-0862">Zinc</keyword>
<feature type="compositionally biased region" description="Polar residues" evidence="6">
    <location>
        <begin position="527"/>
        <end position="536"/>
    </location>
</feature>
<evidence type="ECO:0000256" key="6">
    <source>
        <dbReference type="SAM" id="MobiDB-lite"/>
    </source>
</evidence>
<dbReference type="GO" id="GO:0043565">
    <property type="term" value="F:sequence-specific DNA binding"/>
    <property type="evidence" value="ECO:0007669"/>
    <property type="project" value="TreeGrafter"/>
</dbReference>
<evidence type="ECO:0000256" key="3">
    <source>
        <dbReference type="ARBA" id="ARBA00022771"/>
    </source>
</evidence>
<dbReference type="Gene3D" id="3.30.160.60">
    <property type="entry name" value="Classic Zinc Finger"/>
    <property type="match status" value="3"/>
</dbReference>
<protein>
    <recommendedName>
        <fullName evidence="7">C2H2-type domain-containing protein</fullName>
    </recommendedName>
</protein>
<evidence type="ECO:0000256" key="5">
    <source>
        <dbReference type="PROSITE-ProRule" id="PRU00042"/>
    </source>
</evidence>
<reference evidence="8" key="1">
    <citation type="submission" date="2023-01" db="EMBL/GenBank/DDBJ databases">
        <authorList>
            <person name="Piombo E."/>
        </authorList>
    </citation>
    <scope>NUCLEOTIDE SEQUENCE</scope>
</reference>
<keyword evidence="1" id="KW-0479">Metal-binding</keyword>
<dbReference type="InterPro" id="IPR013087">
    <property type="entry name" value="Znf_C2H2_type"/>
</dbReference>
<evidence type="ECO:0000259" key="7">
    <source>
        <dbReference type="PROSITE" id="PS50157"/>
    </source>
</evidence>
<evidence type="ECO:0000256" key="4">
    <source>
        <dbReference type="ARBA" id="ARBA00022833"/>
    </source>
</evidence>
<dbReference type="PANTHER" id="PTHR24408">
    <property type="entry name" value="ZINC FINGER PROTEIN"/>
    <property type="match status" value="1"/>
</dbReference>
<dbReference type="PANTHER" id="PTHR24408:SF58">
    <property type="entry name" value="TRANSCRIPTION FACTOR (TFIIIA), PUTATIVE (AFU_ORTHOLOGUE AFUA_1G05150)-RELATED"/>
    <property type="match status" value="1"/>
</dbReference>
<feature type="region of interest" description="Disordered" evidence="6">
    <location>
        <begin position="516"/>
        <end position="559"/>
    </location>
</feature>
<dbReference type="GO" id="GO:0008270">
    <property type="term" value="F:zinc ion binding"/>
    <property type="evidence" value="ECO:0007669"/>
    <property type="project" value="UniProtKB-KW"/>
</dbReference>
<feature type="domain" description="C2H2-type" evidence="7">
    <location>
        <begin position="363"/>
        <end position="390"/>
    </location>
</feature>
<sequence length="559" mass="62804">MTLRLAMMGSTSQVATHSPALHSTIHGYSNDVSEGILTPRSAPVANTTGPRSSFISLVVHNDKTFDKNKDHKVDNSGDRSGNDAACAPREYTTVEALAACVLLQLANPEGRTLIDVATEGRCMQLQALNGEADSAEWITKQNEVLDDSGHGKSIDGTLIHRGDQVMPPQPDAFGQQPKSQSSANTIWNYKSELNKYLAPISKPIKCNHKDCYKNRAGFASKSNLTRHTRTVHGDNLKGKTYICTNGHCAKDNPPKRWPRADNFRAHLKAVHKIEQVSDKVLQHYSTSSESVADGEQFVAVDDNTENEKGEVETTENEKAGVEINEDKFGEYFNGLTQAEKLRFLAALPATMLQAALYQKGRKVECNICGKLFISSSELRKHSKRHEKPYGCTVYRCEKTFGSKDDWKRHENQQHTPPEVWVCEKNCREAFGSRDLFGLHLEDSHHEMSPPIKEAKLEDNRQNIYSASLFWCGFCRCIVPIVDTSDPQDVRFDHIDDHFMGRRDQPKRNISQWLHMENPPTEREVTTAKRSPSSQGNVRRRKLNAASDARPPKQLRSRIV</sequence>
<comment type="caution">
    <text evidence="8">The sequence shown here is derived from an EMBL/GenBank/DDBJ whole genome shotgun (WGS) entry which is preliminary data.</text>
</comment>
<dbReference type="PROSITE" id="PS00028">
    <property type="entry name" value="ZINC_FINGER_C2H2_1"/>
    <property type="match status" value="3"/>
</dbReference>
<evidence type="ECO:0000256" key="2">
    <source>
        <dbReference type="ARBA" id="ARBA00022737"/>
    </source>
</evidence>
<gene>
    <name evidence="8" type="ORF">CCHLO57077_00018866</name>
</gene>
<dbReference type="SMART" id="SM00355">
    <property type="entry name" value="ZnF_C2H2"/>
    <property type="match status" value="5"/>
</dbReference>
<proteinExistence type="predicted"/>
<dbReference type="GO" id="GO:0000981">
    <property type="term" value="F:DNA-binding transcription factor activity, RNA polymerase II-specific"/>
    <property type="evidence" value="ECO:0007669"/>
    <property type="project" value="TreeGrafter"/>
</dbReference>
<dbReference type="InterPro" id="IPR036236">
    <property type="entry name" value="Znf_C2H2_sf"/>
</dbReference>
<dbReference type="SUPFAM" id="SSF57667">
    <property type="entry name" value="beta-beta-alpha zinc fingers"/>
    <property type="match status" value="1"/>
</dbReference>
<dbReference type="PROSITE" id="PS50157">
    <property type="entry name" value="ZINC_FINGER_C2H2_2"/>
    <property type="match status" value="3"/>
</dbReference>
<keyword evidence="2" id="KW-0677">Repeat</keyword>
<dbReference type="EMBL" id="CABFNP030001319">
    <property type="protein sequence ID" value="CAI6099461.1"/>
    <property type="molecule type" value="Genomic_DNA"/>
</dbReference>
<keyword evidence="3 5" id="KW-0863">Zinc-finger</keyword>
<feature type="domain" description="C2H2-type" evidence="7">
    <location>
        <begin position="389"/>
        <end position="419"/>
    </location>
</feature>
<name>A0AA35VBE4_9HYPO</name>